<dbReference type="InterPro" id="IPR002401">
    <property type="entry name" value="Cyt_P450_E_grp-I"/>
</dbReference>
<evidence type="ECO:0008006" key="16">
    <source>
        <dbReference type="Google" id="ProtNLM"/>
    </source>
</evidence>
<evidence type="ECO:0000256" key="6">
    <source>
        <dbReference type="ARBA" id="ARBA00022723"/>
    </source>
</evidence>
<feature type="binding site" description="axial binding residue" evidence="13">
    <location>
        <position position="833"/>
    </location>
    <ligand>
        <name>heme</name>
        <dbReference type="ChEBI" id="CHEBI:30413"/>
    </ligand>
    <ligandPart>
        <name>Fe</name>
        <dbReference type="ChEBI" id="CHEBI:18248"/>
    </ligandPart>
</feature>
<dbReference type="Pfam" id="PF00067">
    <property type="entry name" value="p450"/>
    <property type="match status" value="2"/>
</dbReference>
<protein>
    <recommendedName>
        <fullName evidence="16">Cytochrome P450</fullName>
    </recommendedName>
</protein>
<evidence type="ECO:0000313" key="15">
    <source>
        <dbReference type="Proteomes" id="UP000728032"/>
    </source>
</evidence>
<dbReference type="PRINTS" id="PR00463">
    <property type="entry name" value="EP450I"/>
</dbReference>
<accession>A0A7R9M5W9</accession>
<dbReference type="Gene3D" id="1.10.630.10">
    <property type="entry name" value="Cytochrome P450"/>
    <property type="match status" value="2"/>
</dbReference>
<reference evidence="14" key="1">
    <citation type="submission" date="2020-11" db="EMBL/GenBank/DDBJ databases">
        <authorList>
            <person name="Tran Van P."/>
        </authorList>
    </citation>
    <scope>NUCLEOTIDE SEQUENCE</scope>
</reference>
<comment type="subcellular location">
    <subcellularLocation>
        <location evidence="3">Endoplasmic reticulum membrane</location>
        <topology evidence="3">Peripheral membrane protein</topology>
    </subcellularLocation>
    <subcellularLocation>
        <location evidence="2">Microsome membrane</location>
        <topology evidence="2">Peripheral membrane protein</topology>
    </subcellularLocation>
</comment>
<sequence>MVAEPELLKQILVKEFHKFSNRRELRTEHPIINKNLFNSMGEDWKRMRTIVSPTFSSGKLRKMYHLVEQCLEEYLGHLDVMAKDGKYINAKLLHQNFTFDVIAKCAFATKTNSQKDPNNKLVAAGRKVFIFSAIKMIPAFIFPKFLNKMLNIRTNLVEAPNEFIFDLTKHMLKKRRDGEKSNDFLQLLVDANATDNNNNNNNKDLSADKMDSHHFIEGEDEIAAAKRTFNTNFANKTLTEDEIIAQSWLFLLAGFETTATTLGHLSYELGLNPDVQEKLHNEVINAFDLDGKINYETLQSLPYLDAIISETLRMYPALARLEREAGEDVKLGDTGITVFKGQLIEIPVYAIHRSERYYKNADTFTPERFMPENRKDLVPYAYMPFGTGPRNCIGMRFALMEMKLCIAHIVKRFRFTKCADTEMPIKFMNLTPLMTAENPTLMVAEPELLKQILVKEFHKFSNRRELRTEHPIINKNLFNSMGEDWKRMRTIVSPTFSSGKLRKMYHLVEQSLEEYLGHLDVMARDGKYINAKVLHQNFTFDVIAKCAFATKTNSQKDPNNKLVANGRKVFIFSPLKVVPALIFPKYINKMLNIRTLLVEAPNEFIFDLTRHMVEKRRNGEKSNDFLQLLVDANAADNNNNNNNKDLSDDKIDSHHFIEGEDEIAAAKRTFNTNFANKTLTEDEIIAQSWLFLLAGFETTATTLGHLSYELALNPDVQEKLHNEVINAFDLDGKINYETLQSLPYLDAVISETLRMYPALARLEREAGEDVKLGDTGITVRKGQMIEIPVYAIHRSEKYYKNADTFTPERFMPENRKDLVPYAYMPFGTGPRNCIGMRFALMEIKLCIAHIVKSFRFTKCADTEMPIKFMNLTPLMAAESITLGIEKR</sequence>
<dbReference type="InterPro" id="IPR050476">
    <property type="entry name" value="Insect_CytP450_Detox"/>
</dbReference>
<evidence type="ECO:0000256" key="13">
    <source>
        <dbReference type="PIRSR" id="PIRSR602401-1"/>
    </source>
</evidence>
<keyword evidence="10 13" id="KW-0408">Iron</keyword>
<dbReference type="InterPro" id="IPR036396">
    <property type="entry name" value="Cyt_P450_sf"/>
</dbReference>
<name>A0A7R9M5W9_9ACAR</name>
<dbReference type="GO" id="GO:0004497">
    <property type="term" value="F:monooxygenase activity"/>
    <property type="evidence" value="ECO:0007669"/>
    <property type="project" value="UniProtKB-KW"/>
</dbReference>
<evidence type="ECO:0000256" key="4">
    <source>
        <dbReference type="ARBA" id="ARBA00010617"/>
    </source>
</evidence>
<dbReference type="PANTHER" id="PTHR24292">
    <property type="entry name" value="CYTOCHROME P450"/>
    <property type="match status" value="1"/>
</dbReference>
<keyword evidence="12" id="KW-0472">Membrane</keyword>
<dbReference type="GO" id="GO:0005789">
    <property type="term" value="C:endoplasmic reticulum membrane"/>
    <property type="evidence" value="ECO:0007669"/>
    <property type="project" value="UniProtKB-SubCell"/>
</dbReference>
<evidence type="ECO:0000256" key="2">
    <source>
        <dbReference type="ARBA" id="ARBA00004174"/>
    </source>
</evidence>
<evidence type="ECO:0000256" key="5">
    <source>
        <dbReference type="ARBA" id="ARBA00022617"/>
    </source>
</evidence>
<comment type="similarity">
    <text evidence="4">Belongs to the cytochrome P450 family.</text>
</comment>
<proteinExistence type="inferred from homology"/>
<dbReference type="EMBL" id="OC921719">
    <property type="protein sequence ID" value="CAD7653636.1"/>
    <property type="molecule type" value="Genomic_DNA"/>
</dbReference>
<evidence type="ECO:0000256" key="8">
    <source>
        <dbReference type="ARBA" id="ARBA00022848"/>
    </source>
</evidence>
<evidence type="ECO:0000256" key="3">
    <source>
        <dbReference type="ARBA" id="ARBA00004406"/>
    </source>
</evidence>
<evidence type="ECO:0000256" key="10">
    <source>
        <dbReference type="ARBA" id="ARBA00023004"/>
    </source>
</evidence>
<keyword evidence="7" id="KW-0256">Endoplasmic reticulum</keyword>
<organism evidence="14">
    <name type="scientific">Oppiella nova</name>
    <dbReference type="NCBI Taxonomy" id="334625"/>
    <lineage>
        <taxon>Eukaryota</taxon>
        <taxon>Metazoa</taxon>
        <taxon>Ecdysozoa</taxon>
        <taxon>Arthropoda</taxon>
        <taxon>Chelicerata</taxon>
        <taxon>Arachnida</taxon>
        <taxon>Acari</taxon>
        <taxon>Acariformes</taxon>
        <taxon>Sarcoptiformes</taxon>
        <taxon>Oribatida</taxon>
        <taxon>Brachypylina</taxon>
        <taxon>Oppioidea</taxon>
        <taxon>Oppiidae</taxon>
        <taxon>Oppiella</taxon>
    </lineage>
</organism>
<dbReference type="EMBL" id="CAJPVJ010006894">
    <property type="protein sequence ID" value="CAG2170823.1"/>
    <property type="molecule type" value="Genomic_DNA"/>
</dbReference>
<dbReference type="InterPro" id="IPR001128">
    <property type="entry name" value="Cyt_P450"/>
</dbReference>
<dbReference type="PANTHER" id="PTHR24292:SF54">
    <property type="entry name" value="CYP9F3-RELATED"/>
    <property type="match status" value="1"/>
</dbReference>
<dbReference type="PROSITE" id="PS00086">
    <property type="entry name" value="CYTOCHROME_P450"/>
    <property type="match status" value="2"/>
</dbReference>
<gene>
    <name evidence="14" type="ORF">ONB1V03_LOCUS10289</name>
</gene>
<dbReference type="GO" id="GO:0005506">
    <property type="term" value="F:iron ion binding"/>
    <property type="evidence" value="ECO:0007669"/>
    <property type="project" value="InterPro"/>
</dbReference>
<evidence type="ECO:0000256" key="12">
    <source>
        <dbReference type="ARBA" id="ARBA00023136"/>
    </source>
</evidence>
<keyword evidence="6 13" id="KW-0479">Metal-binding</keyword>
<dbReference type="AlphaFoldDB" id="A0A7R9M5W9"/>
<evidence type="ECO:0000256" key="7">
    <source>
        <dbReference type="ARBA" id="ARBA00022824"/>
    </source>
</evidence>
<dbReference type="GO" id="GO:0020037">
    <property type="term" value="F:heme binding"/>
    <property type="evidence" value="ECO:0007669"/>
    <property type="project" value="InterPro"/>
</dbReference>
<keyword evidence="5 13" id="KW-0349">Heme</keyword>
<evidence type="ECO:0000256" key="1">
    <source>
        <dbReference type="ARBA" id="ARBA00001971"/>
    </source>
</evidence>
<keyword evidence="9" id="KW-0560">Oxidoreductase</keyword>
<dbReference type="CDD" id="cd11055">
    <property type="entry name" value="CYP3A-like"/>
    <property type="match status" value="2"/>
</dbReference>
<dbReference type="SUPFAM" id="SSF48264">
    <property type="entry name" value="Cytochrome P450"/>
    <property type="match status" value="2"/>
</dbReference>
<evidence type="ECO:0000313" key="14">
    <source>
        <dbReference type="EMBL" id="CAD7653636.1"/>
    </source>
</evidence>
<dbReference type="InterPro" id="IPR017972">
    <property type="entry name" value="Cyt_P450_CS"/>
</dbReference>
<evidence type="ECO:0000256" key="9">
    <source>
        <dbReference type="ARBA" id="ARBA00023002"/>
    </source>
</evidence>
<keyword evidence="8" id="KW-0492">Microsome</keyword>
<dbReference type="PRINTS" id="PR00385">
    <property type="entry name" value="P450"/>
</dbReference>
<keyword evidence="11" id="KW-0503">Monooxygenase</keyword>
<comment type="cofactor">
    <cofactor evidence="1 13">
        <name>heme</name>
        <dbReference type="ChEBI" id="CHEBI:30413"/>
    </cofactor>
</comment>
<dbReference type="Proteomes" id="UP000728032">
    <property type="component" value="Unassembled WGS sequence"/>
</dbReference>
<dbReference type="GO" id="GO:0016705">
    <property type="term" value="F:oxidoreductase activity, acting on paired donors, with incorporation or reduction of molecular oxygen"/>
    <property type="evidence" value="ECO:0007669"/>
    <property type="project" value="InterPro"/>
</dbReference>
<keyword evidence="15" id="KW-1185">Reference proteome</keyword>
<dbReference type="OrthoDB" id="6428965at2759"/>
<evidence type="ECO:0000256" key="11">
    <source>
        <dbReference type="ARBA" id="ARBA00023033"/>
    </source>
</evidence>